<proteinExistence type="predicted"/>
<dbReference type="EMBL" id="JAECZO010000082">
    <property type="protein sequence ID" value="KAK7196680.1"/>
    <property type="molecule type" value="Genomic_DNA"/>
</dbReference>
<keyword evidence="1" id="KW-0175">Coiled coil</keyword>
<dbReference type="SUPFAM" id="SSF50998">
    <property type="entry name" value="Quinoprotein alcohol dehydrogenase-like"/>
    <property type="match status" value="1"/>
</dbReference>
<feature type="coiled-coil region" evidence="1">
    <location>
        <begin position="1170"/>
        <end position="1197"/>
    </location>
</feature>
<keyword evidence="4" id="KW-1185">Reference proteome</keyword>
<comment type="caution">
    <text evidence="3">The sequence shown here is derived from an EMBL/GenBank/DDBJ whole genome shotgun (WGS) entry which is preliminary data.</text>
</comment>
<evidence type="ECO:0000256" key="2">
    <source>
        <dbReference type="SAM" id="MobiDB-lite"/>
    </source>
</evidence>
<dbReference type="Proteomes" id="UP001430356">
    <property type="component" value="Unassembled WGS sequence"/>
</dbReference>
<feature type="region of interest" description="Disordered" evidence="2">
    <location>
        <begin position="328"/>
        <end position="348"/>
    </location>
</feature>
<reference evidence="3 4" key="1">
    <citation type="journal article" date="2021" name="MBio">
        <title>A New Model Trypanosomatid, Novymonas esmeraldas: Genomic Perception of Its 'Candidatus Pandoraea novymonadis' Endosymbiont.</title>
        <authorList>
            <person name="Zakharova A."/>
            <person name="Saura A."/>
            <person name="Butenko A."/>
            <person name="Podesvova L."/>
            <person name="Warmusova S."/>
            <person name="Kostygov A.Y."/>
            <person name="Nenarokova A."/>
            <person name="Lukes J."/>
            <person name="Opperdoes F.R."/>
            <person name="Yurchenko V."/>
        </authorList>
    </citation>
    <scope>NUCLEOTIDE SEQUENCE [LARGE SCALE GENOMIC DNA]</scope>
    <source>
        <strain evidence="3 4">E262AT.01</strain>
    </source>
</reference>
<feature type="region of interest" description="Disordered" evidence="2">
    <location>
        <begin position="1131"/>
        <end position="1160"/>
    </location>
</feature>
<evidence type="ECO:0000313" key="4">
    <source>
        <dbReference type="Proteomes" id="UP001430356"/>
    </source>
</evidence>
<dbReference type="AlphaFoldDB" id="A0AAW0ESI9"/>
<evidence type="ECO:0000256" key="1">
    <source>
        <dbReference type="SAM" id="Coils"/>
    </source>
</evidence>
<protein>
    <submittedName>
        <fullName evidence="3">Uncharacterized protein</fullName>
    </submittedName>
</protein>
<dbReference type="InterPro" id="IPR011047">
    <property type="entry name" value="Quinoprotein_ADH-like_sf"/>
</dbReference>
<accession>A0AAW0ESI9</accession>
<feature type="region of interest" description="Disordered" evidence="2">
    <location>
        <begin position="784"/>
        <end position="933"/>
    </location>
</feature>
<sequence>MSQSPSPSPMVPPTWSTGHAVASASRCCTAYRHRYLVYAASDTSVAIVDTAAEHPSGLAVEARWRQSMRVCLLAAPHESISVIAGHPEKDVLCIGTTQHGLYITSLTSPALTEAAKLPRSVTGDCIYGATFLFTASANYLAFSSLLPSRPADPTPHRLSLWGLDAKALLWRGAMGPLQSMCSFALHLSFAACNAGKVGLFSVQGVAGSSGGAVAEPAAKTGERSRLVVLSRHCSAVEELRDADYTCCVASPVEGEETYLALTTGGFLVAVSGSTGSVVRWMDCKVPSATALCCVGAGRLLLTGHLARLFDAGTWEFEGKVKWQDALASGSAAGAPPPPPPPEATAGDQTSAAPVFTCGADAGDGALVLFHAGGALSLFAVEAKAHTQRLNLQRVCVFAPPPLGPAGVAQVWSLSAVVGCWWTPQAVLFTAPPGGALLSAHCGAMTCATLHPPSGVVIAFDVARHALVAFGRGAAAAAACEVGSIGAEADESVVDLASSPAGDVVYALVAPAAAATAPAGGSAAALRLRRYRCGWAQTASGNGGGGNGGGARVLQLERLKSSAVATVPAGTTALAVFTSSDASSAADADHVVAVQRSSLVALASGSAPRDRAAPVPAVVMSSLPTYTHADVIERVVPCRDGLLVAGVATTAYVQLKAGSRWVMRSLAEAPPPSLSKRRNGSDGDGAPSTHVAAAAVRHRPDTVVVCRGSRLSAWQLGGDSPTLVATCTVAAVARALCCAEAHGSPELRVWVLGSAGLDEYALELPQRPAALRNGAEKLLPPPRAVAEDTKPAAAASPSPTPARVAPTPAAAVQQQQQQQQRQQQQQQQRRTARTPRVVAPTATASAEQRRQRRTVSAGAPSSRELNDRFDELTGFYARQRRDNQSSEHARTPRSVGPSRRVQAPTADSTAAPPHTPRDPPVEAPTRRAGTASVAASAVDVSALTIDSPPLLRAGAAAASLVASPVGLADDSDLASVDTVSRSGGALSVKLEKGAVPGPTAWRSSPPLRRDVQRGAGRQLVTEAEDAVLRSSTSNNGRAATPPLLSVSEKRGAEVRGVTDTASTATSATTQFTAQARQLRESLLHLQELLERSSFAETASDVSLAAAEEASVQGLPALLTTVAVQLQMRQGRRSGESSVAGTAHTPSGASVAGGADGRDAVAAPHKASTDAYAAVAAELARIQAQNVRLEEQNRVILEQLRGRAC</sequence>
<evidence type="ECO:0000313" key="3">
    <source>
        <dbReference type="EMBL" id="KAK7196680.1"/>
    </source>
</evidence>
<organism evidence="3 4">
    <name type="scientific">Novymonas esmeraldas</name>
    <dbReference type="NCBI Taxonomy" id="1808958"/>
    <lineage>
        <taxon>Eukaryota</taxon>
        <taxon>Discoba</taxon>
        <taxon>Euglenozoa</taxon>
        <taxon>Kinetoplastea</taxon>
        <taxon>Metakinetoplastina</taxon>
        <taxon>Trypanosomatida</taxon>
        <taxon>Trypanosomatidae</taxon>
        <taxon>Novymonas</taxon>
    </lineage>
</organism>
<feature type="region of interest" description="Disordered" evidence="2">
    <location>
        <begin position="668"/>
        <end position="693"/>
    </location>
</feature>
<feature type="compositionally biased region" description="Basic and acidic residues" evidence="2">
    <location>
        <begin position="878"/>
        <end position="889"/>
    </location>
</feature>
<gene>
    <name evidence="3" type="ORF">NESM_000607100</name>
</gene>
<name>A0AAW0ESI9_9TRYP</name>
<feature type="compositionally biased region" description="Low complexity" evidence="2">
    <location>
        <begin position="790"/>
        <end position="845"/>
    </location>
</feature>